<name>A0A1X7TZN2_AMPQE</name>
<dbReference type="PANTHER" id="PTHR12154">
    <property type="entry name" value="GLYCOSYL TRANSFERASE-RELATED"/>
    <property type="match status" value="1"/>
</dbReference>
<dbReference type="GO" id="GO:0004577">
    <property type="term" value="F:N-acetylglucosaminyldiphosphodolichol N-acetylglucosaminyltransferase activity"/>
    <property type="evidence" value="ECO:0007669"/>
    <property type="project" value="TreeGrafter"/>
</dbReference>
<evidence type="ECO:0000256" key="2">
    <source>
        <dbReference type="ARBA" id="ARBA00009731"/>
    </source>
</evidence>
<evidence type="ECO:0000256" key="5">
    <source>
        <dbReference type="ARBA" id="ARBA00022824"/>
    </source>
</evidence>
<dbReference type="InParanoid" id="A0A1X7TZN2"/>
<dbReference type="InterPro" id="IPR013969">
    <property type="entry name" value="Oligosacch_biosynth_Alg14"/>
</dbReference>
<dbReference type="SUPFAM" id="SSF53756">
    <property type="entry name" value="UDP-Glycosyltransferase/glycogen phosphorylase"/>
    <property type="match status" value="1"/>
</dbReference>
<evidence type="ECO:0000313" key="8">
    <source>
        <dbReference type="EnsemblMetazoa" id="Aqu2.1.20583_001"/>
    </source>
</evidence>
<dbReference type="EnsemblMetazoa" id="Aqu2.1.20583_001">
    <property type="protein sequence ID" value="Aqu2.1.20583_001"/>
    <property type="gene ID" value="Aqu2.1.20583"/>
</dbReference>
<sequence>MAAFLTLFTFLFIIALLCLFRFLYLASRYGKPSPNRKGRPCKTMIVVGAGGHGMEMTRLLSSLNKKQYKPRIYVVAQKDAMSRNKVEKLESEPVIWGIMRAREVGQSYISSVFTTLGGFFHSLPLLLQARPELILCNGPGTCIPVCLAGYLFKFIGVNSKLRLVYVESVCRTEKLSLSAILLYYSYIADDIIVQWPQLVEKYSRTKYLGRLF</sequence>
<comment type="subcellular location">
    <subcellularLocation>
        <location evidence="1">Endoplasmic reticulum membrane</location>
        <topology evidence="1">Single-pass membrane protein</topology>
    </subcellularLocation>
</comment>
<evidence type="ECO:0000256" key="3">
    <source>
        <dbReference type="ARBA" id="ARBA00017467"/>
    </source>
</evidence>
<dbReference type="Pfam" id="PF08660">
    <property type="entry name" value="Alg14"/>
    <property type="match status" value="1"/>
</dbReference>
<accession>A0A1X7TZN2</accession>
<reference evidence="9" key="1">
    <citation type="journal article" date="2010" name="Nature">
        <title>The Amphimedon queenslandica genome and the evolution of animal complexity.</title>
        <authorList>
            <person name="Srivastava M."/>
            <person name="Simakov O."/>
            <person name="Chapman J."/>
            <person name="Fahey B."/>
            <person name="Gauthier M.E."/>
            <person name="Mitros T."/>
            <person name="Richards G.S."/>
            <person name="Conaco C."/>
            <person name="Dacre M."/>
            <person name="Hellsten U."/>
            <person name="Larroux C."/>
            <person name="Putnam N.H."/>
            <person name="Stanke M."/>
            <person name="Adamska M."/>
            <person name="Darling A."/>
            <person name="Degnan S.M."/>
            <person name="Oakley T.H."/>
            <person name="Plachetzki D.C."/>
            <person name="Zhai Y."/>
            <person name="Adamski M."/>
            <person name="Calcino A."/>
            <person name="Cummins S.F."/>
            <person name="Goodstein D.M."/>
            <person name="Harris C."/>
            <person name="Jackson D.J."/>
            <person name="Leys S.P."/>
            <person name="Shu S."/>
            <person name="Woodcroft B.J."/>
            <person name="Vervoort M."/>
            <person name="Kosik K.S."/>
            <person name="Manning G."/>
            <person name="Degnan B.M."/>
            <person name="Rokhsar D.S."/>
        </authorList>
    </citation>
    <scope>NUCLEOTIDE SEQUENCE [LARGE SCALE GENOMIC DNA]</scope>
</reference>
<dbReference type="PANTHER" id="PTHR12154:SF4">
    <property type="entry name" value="UDP-N-ACETYLGLUCOSAMINE TRANSFERASE SUBUNIT ALG14 HOMOLOG"/>
    <property type="match status" value="1"/>
</dbReference>
<evidence type="ECO:0000256" key="1">
    <source>
        <dbReference type="ARBA" id="ARBA00004389"/>
    </source>
</evidence>
<dbReference type="OrthoDB" id="17098at2759"/>
<evidence type="ECO:0000256" key="4">
    <source>
        <dbReference type="ARBA" id="ARBA00022692"/>
    </source>
</evidence>
<evidence type="ECO:0000313" key="9">
    <source>
        <dbReference type="Proteomes" id="UP000007879"/>
    </source>
</evidence>
<keyword evidence="7" id="KW-0472">Membrane</keyword>
<comment type="similarity">
    <text evidence="2">Belongs to the ALG14 family.</text>
</comment>
<keyword evidence="5" id="KW-0256">Endoplasmic reticulum</keyword>
<dbReference type="AlphaFoldDB" id="A0A1X7TZN2"/>
<reference evidence="8" key="2">
    <citation type="submission" date="2017-05" db="UniProtKB">
        <authorList>
            <consortium name="EnsemblMetazoa"/>
        </authorList>
    </citation>
    <scope>IDENTIFICATION</scope>
</reference>
<organism evidence="8">
    <name type="scientific">Amphimedon queenslandica</name>
    <name type="common">Sponge</name>
    <dbReference type="NCBI Taxonomy" id="400682"/>
    <lineage>
        <taxon>Eukaryota</taxon>
        <taxon>Metazoa</taxon>
        <taxon>Porifera</taxon>
        <taxon>Demospongiae</taxon>
        <taxon>Heteroscleromorpha</taxon>
        <taxon>Haplosclerida</taxon>
        <taxon>Niphatidae</taxon>
        <taxon>Amphimedon</taxon>
    </lineage>
</organism>
<dbReference type="eggNOG" id="KOG3339">
    <property type="taxonomic scope" value="Eukaryota"/>
</dbReference>
<evidence type="ECO:0000256" key="6">
    <source>
        <dbReference type="ARBA" id="ARBA00022989"/>
    </source>
</evidence>
<dbReference type="Proteomes" id="UP000007879">
    <property type="component" value="Unassembled WGS sequence"/>
</dbReference>
<dbReference type="OMA" id="CRIVFIE"/>
<keyword evidence="6" id="KW-1133">Transmembrane helix</keyword>
<dbReference type="KEGG" id="aqu:100642154"/>
<dbReference type="STRING" id="400682.A0A1X7TZN2"/>
<evidence type="ECO:0000256" key="7">
    <source>
        <dbReference type="ARBA" id="ARBA00023136"/>
    </source>
</evidence>
<dbReference type="EnsemblMetazoa" id="XM_020001393.1">
    <property type="protein sequence ID" value="XP_019856952.1"/>
    <property type="gene ID" value="LOC100642154"/>
</dbReference>
<proteinExistence type="inferred from homology"/>
<keyword evidence="9" id="KW-1185">Reference proteome</keyword>
<dbReference type="GO" id="GO:0006488">
    <property type="term" value="P:dolichol-linked oligosaccharide biosynthetic process"/>
    <property type="evidence" value="ECO:0007669"/>
    <property type="project" value="InterPro"/>
</dbReference>
<protein>
    <recommendedName>
        <fullName evidence="3">UDP-N-acetylglucosamine transferase subunit ALG14</fullName>
    </recommendedName>
</protein>
<dbReference type="GO" id="GO:0043541">
    <property type="term" value="C:UDP-N-acetylglucosamine transferase complex"/>
    <property type="evidence" value="ECO:0007669"/>
    <property type="project" value="TreeGrafter"/>
</dbReference>
<gene>
    <name evidence="8" type="primary">100642154</name>
</gene>
<dbReference type="Gene3D" id="3.40.50.2000">
    <property type="entry name" value="Glycogen Phosphorylase B"/>
    <property type="match status" value="1"/>
</dbReference>
<keyword evidence="4" id="KW-0812">Transmembrane</keyword>